<evidence type="ECO:0000256" key="11">
    <source>
        <dbReference type="SAM" id="Phobius"/>
    </source>
</evidence>
<name>A0A152A283_TIELA</name>
<protein>
    <recommendedName>
        <fullName evidence="9">BOS complex subunit TMEM147</fullName>
    </recommendedName>
    <alternativeName>
        <fullName evidence="10">Transmembrane protein 147</fullName>
    </alternativeName>
</protein>
<dbReference type="OrthoDB" id="9993532at2759"/>
<comment type="similarity">
    <text evidence="8">Belongs to the TMEM147 family.</text>
</comment>
<gene>
    <name evidence="12" type="ORF">DLAC_03062</name>
</gene>
<feature type="transmembrane region" description="Helical" evidence="11">
    <location>
        <begin position="98"/>
        <end position="120"/>
    </location>
</feature>
<dbReference type="STRING" id="361077.A0A152A283"/>
<dbReference type="GO" id="GO:0005886">
    <property type="term" value="C:plasma membrane"/>
    <property type="evidence" value="ECO:0007669"/>
    <property type="project" value="UniProtKB-SubCell"/>
</dbReference>
<reference evidence="12 13" key="1">
    <citation type="submission" date="2015-12" db="EMBL/GenBank/DDBJ databases">
        <title>Dictyostelia acquired genes for synthesis and detection of signals that induce cell-type specialization by lateral gene transfer from prokaryotes.</title>
        <authorList>
            <person name="Gloeckner G."/>
            <person name="Schaap P."/>
        </authorList>
    </citation>
    <scope>NUCLEOTIDE SEQUENCE [LARGE SCALE GENOMIC DNA]</scope>
    <source>
        <strain evidence="12 13">TK</strain>
    </source>
</reference>
<comment type="subcellular location">
    <subcellularLocation>
        <location evidence="2">Cell membrane</location>
        <topology evidence="2">Multi-pass membrane protein</topology>
    </subcellularLocation>
    <subcellularLocation>
        <location evidence="1">Endoplasmic reticulum membrane</location>
        <topology evidence="1">Multi-pass membrane protein</topology>
    </subcellularLocation>
</comment>
<dbReference type="InParanoid" id="A0A152A283"/>
<organism evidence="12 13">
    <name type="scientific">Tieghemostelium lacteum</name>
    <name type="common">Slime mold</name>
    <name type="synonym">Dictyostelium lacteum</name>
    <dbReference type="NCBI Taxonomy" id="361077"/>
    <lineage>
        <taxon>Eukaryota</taxon>
        <taxon>Amoebozoa</taxon>
        <taxon>Evosea</taxon>
        <taxon>Eumycetozoa</taxon>
        <taxon>Dictyostelia</taxon>
        <taxon>Dictyosteliales</taxon>
        <taxon>Raperosteliaceae</taxon>
        <taxon>Tieghemostelium</taxon>
    </lineage>
</organism>
<dbReference type="FunCoup" id="A0A152A283">
    <property type="interactions" value="138"/>
</dbReference>
<evidence type="ECO:0000256" key="9">
    <source>
        <dbReference type="ARBA" id="ARBA00034846"/>
    </source>
</evidence>
<evidence type="ECO:0000256" key="2">
    <source>
        <dbReference type="ARBA" id="ARBA00004651"/>
    </source>
</evidence>
<proteinExistence type="inferred from homology"/>
<dbReference type="OMA" id="SKCVYAG"/>
<comment type="caution">
    <text evidence="12">The sequence shown here is derived from an EMBL/GenBank/DDBJ whole genome shotgun (WGS) entry which is preliminary data.</text>
</comment>
<sequence length="229" mass="25980">MTFVHFVSCLGLTFGPYYLIYKTKLNESRSISMLMYGVFGNIFTQLCKMIILATFFTSYDTSIFNVFQEVIKGMSVLIDLVSIYMILKFVYGSKDAKVLGVGLGWSFASTAMMRLAQLWMGALGQEFSWQYTLDSVESNFKILQDLSMVALTYLVFKVNQQQSKKKDSNVSSNLSLSTVYILLAGFMLYPIVNSYLEHIVQMEPIQILLTNGIYSVSIAFLTKNLIDKE</sequence>
<keyword evidence="13" id="KW-1185">Reference proteome</keyword>
<evidence type="ECO:0000256" key="1">
    <source>
        <dbReference type="ARBA" id="ARBA00004477"/>
    </source>
</evidence>
<evidence type="ECO:0000313" key="12">
    <source>
        <dbReference type="EMBL" id="KYR00319.1"/>
    </source>
</evidence>
<feature type="transmembrane region" description="Helical" evidence="11">
    <location>
        <begin position="70"/>
        <end position="91"/>
    </location>
</feature>
<keyword evidence="3" id="KW-1003">Cell membrane</keyword>
<dbReference type="InterPro" id="IPR019164">
    <property type="entry name" value="TMEM147"/>
</dbReference>
<feature type="transmembrane region" description="Helical" evidence="11">
    <location>
        <begin position="33"/>
        <end position="58"/>
    </location>
</feature>
<keyword evidence="5" id="KW-0256">Endoplasmic reticulum</keyword>
<dbReference type="PANTHER" id="PTHR12869">
    <property type="entry name" value="SMALL SEVEN TRANSMEMBRANE DOMAIN-CONTAINING PROTEIN"/>
    <property type="match status" value="1"/>
</dbReference>
<evidence type="ECO:0000256" key="4">
    <source>
        <dbReference type="ARBA" id="ARBA00022692"/>
    </source>
</evidence>
<evidence type="ECO:0000256" key="8">
    <source>
        <dbReference type="ARBA" id="ARBA00034739"/>
    </source>
</evidence>
<dbReference type="PANTHER" id="PTHR12869:SF0">
    <property type="entry name" value="BOS COMPLEX SUBUNIT TMEM147"/>
    <property type="match status" value="1"/>
</dbReference>
<evidence type="ECO:0000256" key="7">
    <source>
        <dbReference type="ARBA" id="ARBA00023136"/>
    </source>
</evidence>
<evidence type="ECO:0000256" key="3">
    <source>
        <dbReference type="ARBA" id="ARBA00022475"/>
    </source>
</evidence>
<accession>A0A152A283</accession>
<dbReference type="AlphaFoldDB" id="A0A152A283"/>
<dbReference type="GO" id="GO:0005789">
    <property type="term" value="C:endoplasmic reticulum membrane"/>
    <property type="evidence" value="ECO:0007669"/>
    <property type="project" value="UniProtKB-SubCell"/>
</dbReference>
<feature type="transmembrane region" description="Helical" evidence="11">
    <location>
        <begin position="170"/>
        <end position="192"/>
    </location>
</feature>
<evidence type="ECO:0000256" key="5">
    <source>
        <dbReference type="ARBA" id="ARBA00022824"/>
    </source>
</evidence>
<dbReference type="Proteomes" id="UP000076078">
    <property type="component" value="Unassembled WGS sequence"/>
</dbReference>
<feature type="transmembrane region" description="Helical" evidence="11">
    <location>
        <begin position="6"/>
        <end position="21"/>
    </location>
</feature>
<dbReference type="Pfam" id="PF09767">
    <property type="entry name" value="DUF2053"/>
    <property type="match status" value="1"/>
</dbReference>
<evidence type="ECO:0000256" key="6">
    <source>
        <dbReference type="ARBA" id="ARBA00022989"/>
    </source>
</evidence>
<evidence type="ECO:0000313" key="13">
    <source>
        <dbReference type="Proteomes" id="UP000076078"/>
    </source>
</evidence>
<evidence type="ECO:0000256" key="10">
    <source>
        <dbReference type="ARBA" id="ARBA00034899"/>
    </source>
</evidence>
<keyword evidence="4 11" id="KW-0812">Transmembrane</keyword>
<dbReference type="EMBL" id="LODT01000015">
    <property type="protein sequence ID" value="KYR00319.1"/>
    <property type="molecule type" value="Genomic_DNA"/>
</dbReference>
<keyword evidence="7 11" id="KW-0472">Membrane</keyword>
<keyword evidence="6 11" id="KW-1133">Transmembrane helix</keyword>